<dbReference type="PANTHER" id="PTHR30188:SF4">
    <property type="entry name" value="PROTEIN TRIGALACTOSYLDIACYLGLYCEROL 1, CHLOROPLASTIC"/>
    <property type="match status" value="1"/>
</dbReference>
<feature type="transmembrane region" description="Helical" evidence="1">
    <location>
        <begin position="7"/>
        <end position="25"/>
    </location>
</feature>
<protein>
    <submittedName>
        <fullName evidence="2">Putative phospholipid ABC transporter permease protein MlaE</fullName>
    </submittedName>
</protein>
<dbReference type="OrthoDB" id="9810518at2"/>
<dbReference type="EMBL" id="CP029619">
    <property type="protein sequence ID" value="AWN81372.1"/>
    <property type="molecule type" value="Genomic_DNA"/>
</dbReference>
<dbReference type="GO" id="GO:0005548">
    <property type="term" value="F:phospholipid transporter activity"/>
    <property type="evidence" value="ECO:0007669"/>
    <property type="project" value="TreeGrafter"/>
</dbReference>
<feature type="transmembrane region" description="Helical" evidence="1">
    <location>
        <begin position="134"/>
        <end position="157"/>
    </location>
</feature>
<sequence length="247" mass="26847">MVKELKAYLLFLRAMFGNAVPYRMFLARLTKECIQIGVDSVGIVCIISIFMGSATFVQLASQMTNPFMPKSIIGLAVRNMTVSELAPTVIGIVFTGKISSSIASELGSMRISEQIDALEIMGINTKNYLALPKIIATVCMFPLLVIIAMFLSIYGGYLACTWLTTFSPKAYLDGLRQAFDVYDVHVALYKSLVYGFMLSSLACYKGFTTRGGALDVGQASTDAVTNSCLAILIADLFLVYGLLGNRV</sequence>
<feature type="transmembrane region" description="Helical" evidence="1">
    <location>
        <begin position="40"/>
        <end position="60"/>
    </location>
</feature>
<keyword evidence="1" id="KW-1133">Transmembrane helix</keyword>
<dbReference type="Proteomes" id="UP000245872">
    <property type="component" value="Chromosome"/>
</dbReference>
<dbReference type="InterPro" id="IPR030802">
    <property type="entry name" value="Permease_MalE"/>
</dbReference>
<keyword evidence="3" id="KW-1185">Reference proteome</keyword>
<proteinExistence type="predicted"/>
<accession>A0A2Z3LAS2</accession>
<evidence type="ECO:0000256" key="1">
    <source>
        <dbReference type="SAM" id="Phobius"/>
    </source>
</evidence>
<dbReference type="PANTHER" id="PTHR30188">
    <property type="entry name" value="ABC TRANSPORTER PERMEASE PROTEIN-RELATED"/>
    <property type="match status" value="1"/>
</dbReference>
<feature type="transmembrane region" description="Helical" evidence="1">
    <location>
        <begin position="223"/>
        <end position="243"/>
    </location>
</feature>
<keyword evidence="1" id="KW-0472">Membrane</keyword>
<evidence type="ECO:0000313" key="3">
    <source>
        <dbReference type="Proteomes" id="UP000245872"/>
    </source>
</evidence>
<gene>
    <name evidence="2" type="primary">mlaE</name>
    <name evidence="2" type="ORF">DK880_00034</name>
</gene>
<dbReference type="Pfam" id="PF02405">
    <property type="entry name" value="MlaE"/>
    <property type="match status" value="1"/>
</dbReference>
<reference evidence="2 3" key="1">
    <citation type="submission" date="2018-05" db="EMBL/GenBank/DDBJ databases">
        <title>Candidatus Cardinium hertigii Genome Assembly.</title>
        <authorList>
            <person name="Showmaker K.C."/>
            <person name="Walden K.O."/>
            <person name="Fields C.J."/>
            <person name="Lambert K.N."/>
            <person name="Hudson M.E."/>
        </authorList>
    </citation>
    <scope>NUCLEOTIDE SEQUENCE [LARGE SCALE GENOMIC DNA]</scope>
    <source>
        <strain evidence="3">cHgTN10</strain>
    </source>
</reference>
<dbReference type="RefSeq" id="WP_109996838.1">
    <property type="nucleotide sequence ID" value="NZ_CP029619.1"/>
</dbReference>
<dbReference type="KEGG" id="cher:DK880_00034"/>
<evidence type="ECO:0000313" key="2">
    <source>
        <dbReference type="EMBL" id="AWN81372.1"/>
    </source>
</evidence>
<organism evidence="2 3">
    <name type="scientific">Candidatus Cardinium hertigii</name>
    <dbReference type="NCBI Taxonomy" id="247481"/>
    <lineage>
        <taxon>Bacteria</taxon>
        <taxon>Pseudomonadati</taxon>
        <taxon>Bacteroidota</taxon>
        <taxon>Cytophagia</taxon>
        <taxon>Cytophagales</taxon>
        <taxon>Amoebophilaceae</taxon>
        <taxon>Candidatus Cardinium</taxon>
    </lineage>
</organism>
<dbReference type="GO" id="GO:0043190">
    <property type="term" value="C:ATP-binding cassette (ABC) transporter complex"/>
    <property type="evidence" value="ECO:0007669"/>
    <property type="project" value="InterPro"/>
</dbReference>
<keyword evidence="1" id="KW-0812">Transmembrane</keyword>
<name>A0A2Z3LAS2_9BACT</name>
<dbReference type="AlphaFoldDB" id="A0A2Z3LAS2"/>